<dbReference type="Pfam" id="PF01077">
    <property type="entry name" value="NIR_SIR"/>
    <property type="match status" value="2"/>
</dbReference>
<protein>
    <recommendedName>
        <fullName evidence="4">assimilatory sulfite reductase (ferredoxin)</fullName>
        <ecNumber evidence="4">1.8.7.1</ecNumber>
    </recommendedName>
</protein>
<dbReference type="PANTHER" id="PTHR32439:SF0">
    <property type="entry name" value="FERREDOXIN--NITRITE REDUCTASE, CHLOROPLASTIC"/>
    <property type="match status" value="1"/>
</dbReference>
<evidence type="ECO:0000256" key="1">
    <source>
        <dbReference type="ARBA" id="ARBA00001966"/>
    </source>
</evidence>
<feature type="domain" description="Nitrite/Sulfite reductase ferredoxin-like" evidence="15">
    <location>
        <begin position="94"/>
        <end position="156"/>
    </location>
</feature>
<dbReference type="SUPFAM" id="SSF56014">
    <property type="entry name" value="Nitrite and sulphite reductase 4Fe-4S domain-like"/>
    <property type="match status" value="2"/>
</dbReference>
<organism evidence="16 17">
    <name type="scientific">Blastococcus deserti</name>
    <dbReference type="NCBI Taxonomy" id="2259033"/>
    <lineage>
        <taxon>Bacteria</taxon>
        <taxon>Bacillati</taxon>
        <taxon>Actinomycetota</taxon>
        <taxon>Actinomycetes</taxon>
        <taxon>Geodermatophilales</taxon>
        <taxon>Geodermatophilaceae</taxon>
        <taxon>Blastococcus</taxon>
    </lineage>
</organism>
<feature type="domain" description="Nitrite/Sulfite reductase ferredoxin-like" evidence="15">
    <location>
        <begin position="342"/>
        <end position="405"/>
    </location>
</feature>
<evidence type="ECO:0000256" key="3">
    <source>
        <dbReference type="ARBA" id="ARBA00010429"/>
    </source>
</evidence>
<evidence type="ECO:0000256" key="5">
    <source>
        <dbReference type="ARBA" id="ARBA00022485"/>
    </source>
</evidence>
<comment type="function">
    <text evidence="2">Catalyzes the reduction of sulfite to sulfide, a step in the biosynthesis of sulfur-containing amino acids and cofactors.</text>
</comment>
<keyword evidence="11" id="KW-0411">Iron-sulfur</keyword>
<keyword evidence="8" id="KW-0883">Thioether bond</keyword>
<keyword evidence="9 16" id="KW-0560">Oxidoreductase</keyword>
<comment type="cofactor">
    <cofactor evidence="1">
        <name>[4Fe-4S] cluster</name>
        <dbReference type="ChEBI" id="CHEBI:49883"/>
    </cofactor>
</comment>
<dbReference type="InterPro" id="IPR006066">
    <property type="entry name" value="NO2/SO3_Rdtase_FeS/sirohaem_BS"/>
</dbReference>
<feature type="region of interest" description="Disordered" evidence="13">
    <location>
        <begin position="1"/>
        <end position="37"/>
    </location>
</feature>
<dbReference type="Gene3D" id="3.30.413.10">
    <property type="entry name" value="Sulfite Reductase Hemoprotein, domain 1"/>
    <property type="match status" value="2"/>
</dbReference>
<dbReference type="EC" id="1.8.7.1" evidence="4"/>
<feature type="domain" description="Nitrite/sulphite reductase 4Fe-4S" evidence="14">
    <location>
        <begin position="164"/>
        <end position="316"/>
    </location>
</feature>
<evidence type="ECO:0000259" key="14">
    <source>
        <dbReference type="Pfam" id="PF01077"/>
    </source>
</evidence>
<evidence type="ECO:0000256" key="7">
    <source>
        <dbReference type="ARBA" id="ARBA00022723"/>
    </source>
</evidence>
<dbReference type="InterPro" id="IPR051329">
    <property type="entry name" value="NIR_SIR_4Fe-4S"/>
</dbReference>
<feature type="compositionally biased region" description="Polar residues" evidence="13">
    <location>
        <begin position="1"/>
        <end position="11"/>
    </location>
</feature>
<evidence type="ECO:0000256" key="9">
    <source>
        <dbReference type="ARBA" id="ARBA00023002"/>
    </source>
</evidence>
<reference evidence="17" key="1">
    <citation type="journal article" date="2019" name="Int. J. Syst. Evol. Microbiol.">
        <title>The Global Catalogue of Microorganisms (GCM) 10K type strain sequencing project: providing services to taxonomists for standard genome sequencing and annotation.</title>
        <authorList>
            <consortium name="The Broad Institute Genomics Platform"/>
            <consortium name="The Broad Institute Genome Sequencing Center for Infectious Disease"/>
            <person name="Wu L."/>
            <person name="Ma J."/>
        </authorList>
    </citation>
    <scope>NUCLEOTIDE SEQUENCE [LARGE SCALE GENOMIC DNA]</scope>
    <source>
        <strain evidence="17">JCM 3338</strain>
    </source>
</reference>
<evidence type="ECO:0000256" key="12">
    <source>
        <dbReference type="ARBA" id="ARBA00049518"/>
    </source>
</evidence>
<evidence type="ECO:0000256" key="11">
    <source>
        <dbReference type="ARBA" id="ARBA00023014"/>
    </source>
</evidence>
<dbReference type="PROSITE" id="PS00365">
    <property type="entry name" value="NIR_SIR"/>
    <property type="match status" value="1"/>
</dbReference>
<keyword evidence="6" id="KW-0349">Heme</keyword>
<evidence type="ECO:0000256" key="8">
    <source>
        <dbReference type="ARBA" id="ARBA00022784"/>
    </source>
</evidence>
<comment type="similarity">
    <text evidence="3">Belongs to the nitrite and sulfite reductase 4Fe-4S domain family.</text>
</comment>
<gene>
    <name evidence="16" type="ORF">ACFSHS_10665</name>
</gene>
<evidence type="ECO:0000256" key="2">
    <source>
        <dbReference type="ARBA" id="ARBA00003247"/>
    </source>
</evidence>
<evidence type="ECO:0000256" key="6">
    <source>
        <dbReference type="ARBA" id="ARBA00022617"/>
    </source>
</evidence>
<evidence type="ECO:0000256" key="13">
    <source>
        <dbReference type="SAM" id="MobiDB-lite"/>
    </source>
</evidence>
<dbReference type="InterPro" id="IPR036136">
    <property type="entry name" value="Nit/Sulf_reduc_fer-like_dom_sf"/>
</dbReference>
<keyword evidence="5" id="KW-0004">4Fe-4S</keyword>
<evidence type="ECO:0000259" key="15">
    <source>
        <dbReference type="Pfam" id="PF03460"/>
    </source>
</evidence>
<dbReference type="InterPro" id="IPR045854">
    <property type="entry name" value="NO2/SO3_Rdtase_4Fe4S_sf"/>
</dbReference>
<dbReference type="Pfam" id="PF03460">
    <property type="entry name" value="NIR_SIR_ferr"/>
    <property type="match status" value="2"/>
</dbReference>
<keyword evidence="7" id="KW-0479">Metal-binding</keyword>
<keyword evidence="10" id="KW-0408">Iron</keyword>
<sequence length="557" mass="62302">MTTPTRASSRPQRGEGQWALGYREPLNPNERMKKDSDGLEVRQRILDIYQYTGFNGIDPSDLRGRMRWMGLYTQRAQGIPGGKTAVLEPEELEDSYFMLRVRIDGGQLSADQLRVIAGIATEFGRNVADVTDRQNVQLHWIRIEDVPTIWERLEAVGLGTTEACGDTPRVMLNCPLAGILEDEVIDATDVVTETVAKYVGSPEFSNLPRKWKTSMSGCVDHCTGHEINDVSFVGVVNEDGQAGYDLWVGGGLSTNPKLAQRLGVFVRPDEVTEVWAAVTSVFRDYGYRRQRNRARIKFLMADWGPEKFRQVLQDEFLHRALPDGPAPAPARHDQRDHVGVMRQKDGANAVGFALRTGRTSGSELAAVAELAERFGAGRIRTTAQQKLVILDVPDEKVEDLVAELAVHDLQVRPSAFRRGTMACTGLEFCKLAIVETKHFAQEVYRELEKRLPDFDEPVAININGCPNSCARFQTADIGFKGSMVRDDSGEMVEGFQVHLGGHLGIDAAFGRKFRGHKVTKDETADYCERVLRGYLDRREPGERFAAYVSRAEEEWLL</sequence>
<evidence type="ECO:0000256" key="10">
    <source>
        <dbReference type="ARBA" id="ARBA00023004"/>
    </source>
</evidence>
<dbReference type="RefSeq" id="WP_376875081.1">
    <property type="nucleotide sequence ID" value="NZ_JBHUHP010000009.1"/>
</dbReference>
<proteinExistence type="inferred from homology"/>
<dbReference type="Gene3D" id="3.90.480.20">
    <property type="match status" value="1"/>
</dbReference>
<evidence type="ECO:0000313" key="17">
    <source>
        <dbReference type="Proteomes" id="UP001597402"/>
    </source>
</evidence>
<accession>A0ABW4X9D7</accession>
<dbReference type="InterPro" id="IPR006067">
    <property type="entry name" value="NO2/SO3_Rdtase_4Fe4S_dom"/>
</dbReference>
<dbReference type="InterPro" id="IPR005117">
    <property type="entry name" value="NiRdtase/SiRdtase_haem-b_fer"/>
</dbReference>
<dbReference type="PRINTS" id="PR00397">
    <property type="entry name" value="SIROHAEM"/>
</dbReference>
<evidence type="ECO:0000313" key="16">
    <source>
        <dbReference type="EMBL" id="MFD2092031.1"/>
    </source>
</evidence>
<comment type="caution">
    <text evidence="16">The sequence shown here is derived from an EMBL/GenBank/DDBJ whole genome shotgun (WGS) entry which is preliminary data.</text>
</comment>
<dbReference type="SUPFAM" id="SSF55124">
    <property type="entry name" value="Nitrite/Sulfite reductase N-terminal domain-like"/>
    <property type="match status" value="2"/>
</dbReference>
<evidence type="ECO:0000256" key="4">
    <source>
        <dbReference type="ARBA" id="ARBA00012353"/>
    </source>
</evidence>
<keyword evidence="17" id="KW-1185">Reference proteome</keyword>
<dbReference type="PANTHER" id="PTHR32439">
    <property type="entry name" value="FERREDOXIN--NITRITE REDUCTASE, CHLOROPLASTIC"/>
    <property type="match status" value="1"/>
</dbReference>
<name>A0ABW4X9D7_9ACTN</name>
<comment type="catalytic activity">
    <reaction evidence="12">
        <text>hydrogen sulfide + 6 oxidized [2Fe-2S]-[ferredoxin] + 3 H2O = sulfite + 6 reduced [2Fe-2S]-[ferredoxin] + 7 H(+)</text>
        <dbReference type="Rhea" id="RHEA:23132"/>
        <dbReference type="Rhea" id="RHEA-COMP:10000"/>
        <dbReference type="Rhea" id="RHEA-COMP:10001"/>
        <dbReference type="ChEBI" id="CHEBI:15377"/>
        <dbReference type="ChEBI" id="CHEBI:15378"/>
        <dbReference type="ChEBI" id="CHEBI:17359"/>
        <dbReference type="ChEBI" id="CHEBI:29919"/>
        <dbReference type="ChEBI" id="CHEBI:33737"/>
        <dbReference type="ChEBI" id="CHEBI:33738"/>
        <dbReference type="EC" id="1.8.7.1"/>
    </reaction>
</comment>
<feature type="domain" description="Nitrite/sulphite reductase 4Fe-4S" evidence="14">
    <location>
        <begin position="417"/>
        <end position="556"/>
    </location>
</feature>
<dbReference type="GO" id="GO:0050311">
    <property type="term" value="F:sulfite reductase (ferredoxin) activity"/>
    <property type="evidence" value="ECO:0007669"/>
    <property type="project" value="UniProtKB-EC"/>
</dbReference>
<dbReference type="EMBL" id="JBHUHP010000009">
    <property type="protein sequence ID" value="MFD2092031.1"/>
    <property type="molecule type" value="Genomic_DNA"/>
</dbReference>
<dbReference type="Proteomes" id="UP001597402">
    <property type="component" value="Unassembled WGS sequence"/>
</dbReference>